<dbReference type="AlphaFoldDB" id="A0A563EXT9"/>
<evidence type="ECO:0000313" key="1">
    <source>
        <dbReference type="EMBL" id="TWP52453.1"/>
    </source>
</evidence>
<dbReference type="RefSeq" id="WP_146350509.1">
    <property type="nucleotide sequence ID" value="NZ_VOBR01000005.1"/>
</dbReference>
<keyword evidence="2" id="KW-1185">Reference proteome</keyword>
<dbReference type="OrthoDB" id="3350268at2"/>
<name>A0A563EXT9_9PSEU</name>
<evidence type="ECO:0000313" key="2">
    <source>
        <dbReference type="Proteomes" id="UP000316639"/>
    </source>
</evidence>
<accession>A0A563EXT9</accession>
<comment type="caution">
    <text evidence="1">The sequence shown here is derived from an EMBL/GenBank/DDBJ whole genome shotgun (WGS) entry which is preliminary data.</text>
</comment>
<dbReference type="Proteomes" id="UP000316639">
    <property type="component" value="Unassembled WGS sequence"/>
</dbReference>
<proteinExistence type="predicted"/>
<gene>
    <name evidence="1" type="ORF">FKR81_08955</name>
</gene>
<organism evidence="1 2">
    <name type="scientific">Lentzea tibetensis</name>
    <dbReference type="NCBI Taxonomy" id="2591470"/>
    <lineage>
        <taxon>Bacteria</taxon>
        <taxon>Bacillati</taxon>
        <taxon>Actinomycetota</taxon>
        <taxon>Actinomycetes</taxon>
        <taxon>Pseudonocardiales</taxon>
        <taxon>Pseudonocardiaceae</taxon>
        <taxon>Lentzea</taxon>
    </lineage>
</organism>
<protein>
    <submittedName>
        <fullName evidence="1">Uncharacterized protein</fullName>
    </submittedName>
</protein>
<reference evidence="1 2" key="1">
    <citation type="submission" date="2019-07" db="EMBL/GenBank/DDBJ databases">
        <title>Lentzea xizangensis sp. nov., isolated from Qinghai-Tibetan Plateau Soils.</title>
        <authorList>
            <person name="Huang J."/>
        </authorList>
    </citation>
    <scope>NUCLEOTIDE SEQUENCE [LARGE SCALE GENOMIC DNA]</scope>
    <source>
        <strain evidence="1 2">FXJ1.1311</strain>
    </source>
</reference>
<sequence length="85" mass="9181">MHEISESPDGRWLLAADSSGVLHLLDLAFPDEPPWPLTLTGVPGPWARDSSGFRVMTASGPRFFSLLRGSSPKLSDLSDTIGACW</sequence>
<dbReference type="EMBL" id="VOBR01000005">
    <property type="protein sequence ID" value="TWP52453.1"/>
    <property type="molecule type" value="Genomic_DNA"/>
</dbReference>